<reference evidence="6 7" key="1">
    <citation type="journal article" date="2014" name="Int. J. Syst. Evol. Microbiol.">
        <title>Arthrobacter pityocampae sp. nov., isolated from Thaumetopoea pityocampa (Lep., Thaumetopoeidae).</title>
        <authorList>
            <person name="Ince I.A."/>
            <person name="Demirbag Z."/>
            <person name="Kati H."/>
        </authorList>
    </citation>
    <scope>NUCLEOTIDE SEQUENCE [LARGE SCALE GENOMIC DNA]</scope>
    <source>
        <strain evidence="6 7">Tp2</strain>
    </source>
</reference>
<evidence type="ECO:0000256" key="4">
    <source>
        <dbReference type="RuleBase" id="RU004514"/>
    </source>
</evidence>
<dbReference type="InterPro" id="IPR029066">
    <property type="entry name" value="PLP-binding_barrel"/>
</dbReference>
<dbReference type="OrthoDB" id="9804072at2"/>
<dbReference type="InterPro" id="IPR001608">
    <property type="entry name" value="Ala_racemase_N"/>
</dbReference>
<evidence type="ECO:0000313" key="7">
    <source>
        <dbReference type="Proteomes" id="UP000239297"/>
    </source>
</evidence>
<comment type="function">
    <text evidence="2">Pyridoxal 5'-phosphate (PLP)-binding protein, which is involved in PLP homeostasis.</text>
</comment>
<dbReference type="Gene3D" id="3.20.20.10">
    <property type="entry name" value="Alanine racemase"/>
    <property type="match status" value="1"/>
</dbReference>
<dbReference type="CDD" id="cd00635">
    <property type="entry name" value="PLPDE_III_YBL036c_like"/>
    <property type="match status" value="1"/>
</dbReference>
<dbReference type="InterPro" id="IPR011078">
    <property type="entry name" value="PyrdxlP_homeostasis"/>
</dbReference>
<evidence type="ECO:0000259" key="5">
    <source>
        <dbReference type="Pfam" id="PF01168"/>
    </source>
</evidence>
<dbReference type="EMBL" id="PRKW01000002">
    <property type="protein sequence ID" value="PPB50235.1"/>
    <property type="molecule type" value="Genomic_DNA"/>
</dbReference>
<feature type="modified residue" description="N6-(pyridoxal phosphate)lysine" evidence="2 3">
    <location>
        <position position="39"/>
    </location>
</feature>
<dbReference type="Pfam" id="PF01168">
    <property type="entry name" value="Ala_racemase_N"/>
    <property type="match status" value="1"/>
</dbReference>
<gene>
    <name evidence="6" type="ORF">C4K88_06155</name>
</gene>
<keyword evidence="1 2" id="KW-0663">Pyridoxal phosphate</keyword>
<evidence type="ECO:0000256" key="2">
    <source>
        <dbReference type="HAMAP-Rule" id="MF_02087"/>
    </source>
</evidence>
<dbReference type="Proteomes" id="UP000239297">
    <property type="component" value="Unassembled WGS sequence"/>
</dbReference>
<dbReference type="AlphaFoldDB" id="A0A2S5J0A8"/>
<comment type="similarity">
    <text evidence="2 4">Belongs to the pyridoxal phosphate-binding protein YggS/PROSC family.</text>
</comment>
<dbReference type="PANTHER" id="PTHR10146">
    <property type="entry name" value="PROLINE SYNTHETASE CO-TRANSCRIBED BACTERIAL HOMOLOG PROTEIN"/>
    <property type="match status" value="1"/>
</dbReference>
<evidence type="ECO:0000256" key="1">
    <source>
        <dbReference type="ARBA" id="ARBA00022898"/>
    </source>
</evidence>
<dbReference type="GO" id="GO:0030170">
    <property type="term" value="F:pyridoxal phosphate binding"/>
    <property type="evidence" value="ECO:0007669"/>
    <property type="project" value="UniProtKB-UniRule"/>
</dbReference>
<accession>A0A2S5J0A8</accession>
<comment type="cofactor">
    <cofactor evidence="3">
        <name>pyridoxal 5'-phosphate</name>
        <dbReference type="ChEBI" id="CHEBI:597326"/>
    </cofactor>
</comment>
<dbReference type="PROSITE" id="PS01211">
    <property type="entry name" value="UPF0001"/>
    <property type="match status" value="1"/>
</dbReference>
<sequence>MGTDRARELGERLRAVRERIASAAAPTGRAAPRLIVVTKYFPASDVRILAGLGVTDVGENRDQEAAAKAAELQDLPLAWHFIGQLQTNKAKSVVRYAHSVHSVDRLPLVTALGRAVGVEQERRSAAGTGPRGALHCFLQFTLDAGADPAGASAGRGGAHPDDAVRLAEACVAAEGLQLAGVMAVAPRGADPAAAFERLLRISAEVRAVDPAAAAVSAGMSGDLEEAVAAGATHLRIGSDVLGPRPAVR</sequence>
<comment type="caution">
    <text evidence="6">The sequence shown here is derived from an EMBL/GenBank/DDBJ whole genome shotgun (WGS) entry which is preliminary data.</text>
</comment>
<name>A0A2S5J0A8_9MICC</name>
<organism evidence="6 7">
    <name type="scientific">Arthrobacter pityocampae</name>
    <dbReference type="NCBI Taxonomy" id="547334"/>
    <lineage>
        <taxon>Bacteria</taxon>
        <taxon>Bacillati</taxon>
        <taxon>Actinomycetota</taxon>
        <taxon>Actinomycetes</taxon>
        <taxon>Micrococcales</taxon>
        <taxon>Micrococcaceae</taxon>
        <taxon>Arthrobacter</taxon>
    </lineage>
</organism>
<feature type="domain" description="Alanine racemase N-terminal" evidence="5">
    <location>
        <begin position="13"/>
        <end position="245"/>
    </location>
</feature>
<dbReference type="PANTHER" id="PTHR10146:SF14">
    <property type="entry name" value="PYRIDOXAL PHOSPHATE HOMEOSTASIS PROTEIN"/>
    <property type="match status" value="1"/>
</dbReference>
<protein>
    <recommendedName>
        <fullName evidence="2">Pyridoxal phosphate homeostasis protein</fullName>
        <shortName evidence="2">PLP homeostasis protein</shortName>
    </recommendedName>
</protein>
<dbReference type="PIRSF" id="PIRSF004848">
    <property type="entry name" value="YBL036c_PLPDEIII"/>
    <property type="match status" value="1"/>
</dbReference>
<dbReference type="SUPFAM" id="SSF51419">
    <property type="entry name" value="PLP-binding barrel"/>
    <property type="match status" value="1"/>
</dbReference>
<proteinExistence type="inferred from homology"/>
<keyword evidence="7" id="KW-1185">Reference proteome</keyword>
<evidence type="ECO:0000256" key="3">
    <source>
        <dbReference type="PIRSR" id="PIRSR004848-1"/>
    </source>
</evidence>
<dbReference type="HAMAP" id="MF_02087">
    <property type="entry name" value="PLP_homeostasis"/>
    <property type="match status" value="1"/>
</dbReference>
<evidence type="ECO:0000313" key="6">
    <source>
        <dbReference type="EMBL" id="PPB50235.1"/>
    </source>
</evidence>
<dbReference type="RefSeq" id="WP_104120725.1">
    <property type="nucleotide sequence ID" value="NZ_PRKW01000002.1"/>
</dbReference>